<reference evidence="1 2" key="1">
    <citation type="submission" date="2024-03" db="EMBL/GenBank/DDBJ databases">
        <authorList>
            <person name="Gkanogiannis A."/>
            <person name="Becerra Lopez-Lavalle L."/>
        </authorList>
    </citation>
    <scope>NUCLEOTIDE SEQUENCE [LARGE SCALE GENOMIC DNA]</scope>
</reference>
<sequence>MKIAGFRKQNTEPMQLRSCQKEYKLPRPHWSLDGLLFMASVELSRGSSLSGSDFLSLNAEERMMMMIVAPTVDV</sequence>
<organism evidence="1 2">
    <name type="scientific">Citrullus colocynthis</name>
    <name type="common">colocynth</name>
    <dbReference type="NCBI Taxonomy" id="252529"/>
    <lineage>
        <taxon>Eukaryota</taxon>
        <taxon>Viridiplantae</taxon>
        <taxon>Streptophyta</taxon>
        <taxon>Embryophyta</taxon>
        <taxon>Tracheophyta</taxon>
        <taxon>Spermatophyta</taxon>
        <taxon>Magnoliopsida</taxon>
        <taxon>eudicotyledons</taxon>
        <taxon>Gunneridae</taxon>
        <taxon>Pentapetalae</taxon>
        <taxon>rosids</taxon>
        <taxon>fabids</taxon>
        <taxon>Cucurbitales</taxon>
        <taxon>Cucurbitaceae</taxon>
        <taxon>Benincaseae</taxon>
        <taxon>Citrullus</taxon>
    </lineage>
</organism>
<evidence type="ECO:0000313" key="2">
    <source>
        <dbReference type="Proteomes" id="UP001642487"/>
    </source>
</evidence>
<name>A0ABP0YDT2_9ROSI</name>
<proteinExistence type="predicted"/>
<dbReference type="EMBL" id="OZ021737">
    <property type="protein sequence ID" value="CAK9318643.1"/>
    <property type="molecule type" value="Genomic_DNA"/>
</dbReference>
<gene>
    <name evidence="1" type="ORF">CITCOLO1_LOCUS10614</name>
</gene>
<keyword evidence="2" id="KW-1185">Reference proteome</keyword>
<dbReference type="Proteomes" id="UP001642487">
    <property type="component" value="Chromosome 3"/>
</dbReference>
<protein>
    <submittedName>
        <fullName evidence="1">Uncharacterized protein</fullName>
    </submittedName>
</protein>
<accession>A0ABP0YDT2</accession>
<evidence type="ECO:0000313" key="1">
    <source>
        <dbReference type="EMBL" id="CAK9318643.1"/>
    </source>
</evidence>